<dbReference type="STRING" id="260086.SAMN05216207_109312"/>
<reference evidence="3 4" key="1">
    <citation type="submission" date="2016-10" db="EMBL/GenBank/DDBJ databases">
        <authorList>
            <person name="de Groot N.N."/>
        </authorList>
    </citation>
    <scope>NUCLEOTIDE SEQUENCE [LARGE SCALE GENOMIC DNA]</scope>
    <source>
        <strain evidence="3 4">CGMCC 4.1877</strain>
    </source>
</reference>
<feature type="compositionally biased region" description="Basic and acidic residues" evidence="1">
    <location>
        <begin position="41"/>
        <end position="60"/>
    </location>
</feature>
<dbReference type="GO" id="GO:0006355">
    <property type="term" value="P:regulation of DNA-templated transcription"/>
    <property type="evidence" value="ECO:0007669"/>
    <property type="project" value="InterPro"/>
</dbReference>
<feature type="domain" description="HTH merR-type" evidence="2">
    <location>
        <begin position="6"/>
        <end position="40"/>
    </location>
</feature>
<dbReference type="Gene3D" id="1.10.1660.10">
    <property type="match status" value="1"/>
</dbReference>
<gene>
    <name evidence="3" type="ORF">SAMN05216207_109312</name>
</gene>
<evidence type="ECO:0000313" key="3">
    <source>
        <dbReference type="EMBL" id="SFO57374.1"/>
    </source>
</evidence>
<evidence type="ECO:0000259" key="2">
    <source>
        <dbReference type="Pfam" id="PF00376"/>
    </source>
</evidence>
<dbReference type="InterPro" id="IPR009061">
    <property type="entry name" value="DNA-bd_dom_put_sf"/>
</dbReference>
<dbReference type="SUPFAM" id="SSF46955">
    <property type="entry name" value="Putative DNA-binding domain"/>
    <property type="match status" value="1"/>
</dbReference>
<dbReference type="Pfam" id="PF00376">
    <property type="entry name" value="MerR"/>
    <property type="match status" value="1"/>
</dbReference>
<evidence type="ECO:0000313" key="4">
    <source>
        <dbReference type="Proteomes" id="UP000199614"/>
    </source>
</evidence>
<name>A0A1I5I9W4_PSUAM</name>
<dbReference type="EMBL" id="FOUY01000093">
    <property type="protein sequence ID" value="SFO57374.1"/>
    <property type="molecule type" value="Genomic_DNA"/>
</dbReference>
<sequence length="60" mass="6763">MGRLVTSGELAKELGLSLRTIQRYIAGGVITPEFRTAGGHTRWDPDSVREQLRKLHEQET</sequence>
<dbReference type="GO" id="GO:0003677">
    <property type="term" value="F:DNA binding"/>
    <property type="evidence" value="ECO:0007669"/>
    <property type="project" value="InterPro"/>
</dbReference>
<dbReference type="AlphaFoldDB" id="A0A1I5I9W4"/>
<feature type="region of interest" description="Disordered" evidence="1">
    <location>
        <begin position="37"/>
        <end position="60"/>
    </location>
</feature>
<keyword evidence="4" id="KW-1185">Reference proteome</keyword>
<dbReference type="InterPro" id="IPR000551">
    <property type="entry name" value="MerR-type_HTH_dom"/>
</dbReference>
<dbReference type="Proteomes" id="UP000199614">
    <property type="component" value="Unassembled WGS sequence"/>
</dbReference>
<accession>A0A1I5I9W4</accession>
<dbReference type="RefSeq" id="WP_093357173.1">
    <property type="nucleotide sequence ID" value="NZ_FOUY01000093.1"/>
</dbReference>
<proteinExistence type="predicted"/>
<organism evidence="3 4">
    <name type="scientific">Pseudonocardia ammonioxydans</name>
    <dbReference type="NCBI Taxonomy" id="260086"/>
    <lineage>
        <taxon>Bacteria</taxon>
        <taxon>Bacillati</taxon>
        <taxon>Actinomycetota</taxon>
        <taxon>Actinomycetes</taxon>
        <taxon>Pseudonocardiales</taxon>
        <taxon>Pseudonocardiaceae</taxon>
        <taxon>Pseudonocardia</taxon>
    </lineage>
</organism>
<protein>
    <submittedName>
        <fullName evidence="3">MerR HTH family regulatory protein</fullName>
    </submittedName>
</protein>
<evidence type="ECO:0000256" key="1">
    <source>
        <dbReference type="SAM" id="MobiDB-lite"/>
    </source>
</evidence>